<evidence type="ECO:0000313" key="3">
    <source>
        <dbReference type="Proteomes" id="UP000807716"/>
    </source>
</evidence>
<feature type="region of interest" description="Disordered" evidence="1">
    <location>
        <begin position="258"/>
        <end position="277"/>
    </location>
</feature>
<evidence type="ECO:0000313" key="2">
    <source>
        <dbReference type="EMBL" id="KAG0252316.1"/>
    </source>
</evidence>
<sequence length="393" mass="43322">MPQPRPRPRRSSRATRSNPLHDIKRVKPGNESRKPAPSKDPFDRRTSTTPASKDPPVSGTTPAPKKSPVTGSTPASDEEGEEVLERRKVKLAVDEEESEEEILLRRPTKRRQQYSRDVVEVDDDDDDDDDDESDELNGVFTQVPREEDDMDFEALLSESFTDDLVDDIEDTSPAQPLPPPVPMRSLTMPAPKPSLKTATPTLPPKTATPTLPLKTPTTTLPLKTPTLTLPLTSTTTLPLTSTTTLPLTSTTTLPLTSATTSATTLPTRTSSSMPSVSQPSLFTAVDMASFKKHLIARVDGAHDRIQAVSNVLKAVQVVKKRHEDNILRHGGDINRMQQRLQAQQEVMEVLHSNWLGHEQRISHLEDIIKQLHQYLGTAMTASEAEVDPPSNSS</sequence>
<comment type="caution">
    <text evidence="2">The sequence shown here is derived from an EMBL/GenBank/DDBJ whole genome shotgun (WGS) entry which is preliminary data.</text>
</comment>
<dbReference type="Proteomes" id="UP000807716">
    <property type="component" value="Unassembled WGS sequence"/>
</dbReference>
<feature type="compositionally biased region" description="Basic and acidic residues" evidence="1">
    <location>
        <begin position="19"/>
        <end position="34"/>
    </location>
</feature>
<evidence type="ECO:0000256" key="1">
    <source>
        <dbReference type="SAM" id="MobiDB-lite"/>
    </source>
</evidence>
<feature type="region of interest" description="Disordered" evidence="1">
    <location>
        <begin position="169"/>
        <end position="248"/>
    </location>
</feature>
<feature type="region of interest" description="Disordered" evidence="1">
    <location>
        <begin position="1"/>
        <end position="140"/>
    </location>
</feature>
<protein>
    <submittedName>
        <fullName evidence="2">Uncharacterized protein</fullName>
    </submittedName>
</protein>
<gene>
    <name evidence="2" type="ORF">DFQ27_008153</name>
</gene>
<dbReference type="AlphaFoldDB" id="A0A9P6TYQ4"/>
<proteinExistence type="predicted"/>
<name>A0A9P6TYQ4_9FUNG</name>
<organism evidence="2 3">
    <name type="scientific">Actinomortierella ambigua</name>
    <dbReference type="NCBI Taxonomy" id="1343610"/>
    <lineage>
        <taxon>Eukaryota</taxon>
        <taxon>Fungi</taxon>
        <taxon>Fungi incertae sedis</taxon>
        <taxon>Mucoromycota</taxon>
        <taxon>Mortierellomycotina</taxon>
        <taxon>Mortierellomycetes</taxon>
        <taxon>Mortierellales</taxon>
        <taxon>Mortierellaceae</taxon>
        <taxon>Actinomortierella</taxon>
    </lineage>
</organism>
<feature type="compositionally biased region" description="Acidic residues" evidence="1">
    <location>
        <begin position="120"/>
        <end position="135"/>
    </location>
</feature>
<feature type="compositionally biased region" description="Basic residues" evidence="1">
    <location>
        <begin position="1"/>
        <end position="13"/>
    </location>
</feature>
<reference evidence="2" key="1">
    <citation type="journal article" date="2020" name="Fungal Divers.">
        <title>Resolving the Mortierellaceae phylogeny through synthesis of multi-gene phylogenetics and phylogenomics.</title>
        <authorList>
            <person name="Vandepol N."/>
            <person name="Liber J."/>
            <person name="Desiro A."/>
            <person name="Na H."/>
            <person name="Kennedy M."/>
            <person name="Barry K."/>
            <person name="Grigoriev I.V."/>
            <person name="Miller A.N."/>
            <person name="O'Donnell K."/>
            <person name="Stajich J.E."/>
            <person name="Bonito G."/>
        </authorList>
    </citation>
    <scope>NUCLEOTIDE SEQUENCE</scope>
    <source>
        <strain evidence="2">BC1065</strain>
    </source>
</reference>
<feature type="compositionally biased region" description="Low complexity" evidence="1">
    <location>
        <begin position="193"/>
        <end position="248"/>
    </location>
</feature>
<keyword evidence="3" id="KW-1185">Reference proteome</keyword>
<accession>A0A9P6TYQ4</accession>
<dbReference type="EMBL" id="JAAAJB010000673">
    <property type="protein sequence ID" value="KAG0252316.1"/>
    <property type="molecule type" value="Genomic_DNA"/>
</dbReference>